<sequence>MNRRGGASLACAACKHQRRKCVPGCFFFKYFPADQPQVFRNALRLFGVRNMLNLMKGVPLQLRDEAMASVIYESNMRALYPVHGTCVVIRHLYRREQQLAEELVKVQTLIASLKEKALKLPDIVNFSSSSHLSRQNVETNLSSDMIFVPLVNFDATCFANSPIPYMKMANSLKSDEFI</sequence>
<accession>A0ACB9SD02</accession>
<evidence type="ECO:0000313" key="2">
    <source>
        <dbReference type="Proteomes" id="UP001057402"/>
    </source>
</evidence>
<dbReference type="EMBL" id="CM042880">
    <property type="protein sequence ID" value="KAI4389069.1"/>
    <property type="molecule type" value="Genomic_DNA"/>
</dbReference>
<organism evidence="1 2">
    <name type="scientific">Melastoma candidum</name>
    <dbReference type="NCBI Taxonomy" id="119954"/>
    <lineage>
        <taxon>Eukaryota</taxon>
        <taxon>Viridiplantae</taxon>
        <taxon>Streptophyta</taxon>
        <taxon>Embryophyta</taxon>
        <taxon>Tracheophyta</taxon>
        <taxon>Spermatophyta</taxon>
        <taxon>Magnoliopsida</taxon>
        <taxon>eudicotyledons</taxon>
        <taxon>Gunneridae</taxon>
        <taxon>Pentapetalae</taxon>
        <taxon>rosids</taxon>
        <taxon>malvids</taxon>
        <taxon>Myrtales</taxon>
        <taxon>Melastomataceae</taxon>
        <taxon>Melastomatoideae</taxon>
        <taxon>Melastomateae</taxon>
        <taxon>Melastoma</taxon>
    </lineage>
</organism>
<reference evidence="2" key="1">
    <citation type="journal article" date="2023" name="Front. Plant Sci.">
        <title>Chromosomal-level genome assembly of Melastoma candidum provides insights into trichome evolution.</title>
        <authorList>
            <person name="Zhong Y."/>
            <person name="Wu W."/>
            <person name="Sun C."/>
            <person name="Zou P."/>
            <person name="Liu Y."/>
            <person name="Dai S."/>
            <person name="Zhou R."/>
        </authorList>
    </citation>
    <scope>NUCLEOTIDE SEQUENCE [LARGE SCALE GENOMIC DNA]</scope>
</reference>
<protein>
    <submittedName>
        <fullName evidence="1">Uncharacterized protein</fullName>
    </submittedName>
</protein>
<keyword evidence="2" id="KW-1185">Reference proteome</keyword>
<evidence type="ECO:0000313" key="1">
    <source>
        <dbReference type="EMBL" id="KAI4389069.1"/>
    </source>
</evidence>
<dbReference type="Proteomes" id="UP001057402">
    <property type="component" value="Chromosome 1"/>
</dbReference>
<gene>
    <name evidence="1" type="ORF">MLD38_001333</name>
</gene>
<comment type="caution">
    <text evidence="1">The sequence shown here is derived from an EMBL/GenBank/DDBJ whole genome shotgun (WGS) entry which is preliminary data.</text>
</comment>
<name>A0ACB9SD02_9MYRT</name>
<proteinExistence type="predicted"/>